<feature type="chain" id="PRO_5047147407" evidence="1">
    <location>
        <begin position="25"/>
        <end position="185"/>
    </location>
</feature>
<keyword evidence="3" id="KW-1185">Reference proteome</keyword>
<evidence type="ECO:0000313" key="2">
    <source>
        <dbReference type="EMBL" id="MFC7363521.1"/>
    </source>
</evidence>
<reference evidence="3" key="1">
    <citation type="journal article" date="2019" name="Int. J. Syst. Evol. Microbiol.">
        <title>The Global Catalogue of Microorganisms (GCM) 10K type strain sequencing project: providing services to taxonomists for standard genome sequencing and annotation.</title>
        <authorList>
            <consortium name="The Broad Institute Genomics Platform"/>
            <consortium name="The Broad Institute Genome Sequencing Center for Infectious Disease"/>
            <person name="Wu L."/>
            <person name="Ma J."/>
        </authorList>
    </citation>
    <scope>NUCLEOTIDE SEQUENCE [LARGE SCALE GENOMIC DNA]</scope>
    <source>
        <strain evidence="3">FCH27</strain>
    </source>
</reference>
<comment type="caution">
    <text evidence="2">The sequence shown here is derived from an EMBL/GenBank/DDBJ whole genome shotgun (WGS) entry which is preliminary data.</text>
</comment>
<organism evidence="2 3">
    <name type="scientific">Nocardioides astragali</name>
    <dbReference type="NCBI Taxonomy" id="1776736"/>
    <lineage>
        <taxon>Bacteria</taxon>
        <taxon>Bacillati</taxon>
        <taxon>Actinomycetota</taxon>
        <taxon>Actinomycetes</taxon>
        <taxon>Propionibacteriales</taxon>
        <taxon>Nocardioidaceae</taxon>
        <taxon>Nocardioides</taxon>
    </lineage>
</organism>
<dbReference type="Proteomes" id="UP001596524">
    <property type="component" value="Unassembled WGS sequence"/>
</dbReference>
<dbReference type="EMBL" id="JBHTCH010000031">
    <property type="protein sequence ID" value="MFC7363521.1"/>
    <property type="molecule type" value="Genomic_DNA"/>
</dbReference>
<protein>
    <submittedName>
        <fullName evidence="2">Uncharacterized protein</fullName>
    </submittedName>
</protein>
<gene>
    <name evidence="2" type="ORF">ACFQO6_24840</name>
</gene>
<evidence type="ECO:0000256" key="1">
    <source>
        <dbReference type="SAM" id="SignalP"/>
    </source>
</evidence>
<name>A0ABW2NBR0_9ACTN</name>
<sequence>MRSLSITLTALALTAGAVSITVPAAEAHDDGTPYVEQDLSGQAAATLAKLRKKLRPLATPEAAVAAGYLPTDECVDSPHGGMGYHYVNLDIFFSDPFDPMNPPMLVYVPTKDGGRTLGAAEWAAIDGDQDLETDEDRPSILGVEFDGPMLGHEPDQPIHYDLHAWLFERNPEGVMAPWNPRVTCP</sequence>
<dbReference type="RefSeq" id="WP_255893136.1">
    <property type="nucleotide sequence ID" value="NZ_JAFMZM010000009.1"/>
</dbReference>
<keyword evidence="1" id="KW-0732">Signal</keyword>
<evidence type="ECO:0000313" key="3">
    <source>
        <dbReference type="Proteomes" id="UP001596524"/>
    </source>
</evidence>
<feature type="signal peptide" evidence="1">
    <location>
        <begin position="1"/>
        <end position="24"/>
    </location>
</feature>
<accession>A0ABW2NBR0</accession>
<proteinExistence type="predicted"/>